<gene>
    <name evidence="1" type="ORF">SAMN05192533_101473</name>
</gene>
<dbReference type="Proteomes" id="UP000198553">
    <property type="component" value="Unassembled WGS sequence"/>
</dbReference>
<accession>A0A1H7WM18</accession>
<dbReference type="RefSeq" id="WP_170843770.1">
    <property type="nucleotide sequence ID" value="NZ_FOBW01000001.1"/>
</dbReference>
<sequence>MTILVEDASVWALMEASATILVEDASVWASMEVFSDHTRGMNLSLGIDGGSQ</sequence>
<dbReference type="AlphaFoldDB" id="A0A1H7WM18"/>
<dbReference type="EMBL" id="FOBW01000001">
    <property type="protein sequence ID" value="SEM22028.1"/>
    <property type="molecule type" value="Genomic_DNA"/>
</dbReference>
<evidence type="ECO:0000313" key="2">
    <source>
        <dbReference type="Proteomes" id="UP000198553"/>
    </source>
</evidence>
<proteinExistence type="predicted"/>
<organism evidence="1 2">
    <name type="scientific">Mesobacillus persicus</name>
    <dbReference type="NCBI Taxonomy" id="930146"/>
    <lineage>
        <taxon>Bacteria</taxon>
        <taxon>Bacillati</taxon>
        <taxon>Bacillota</taxon>
        <taxon>Bacilli</taxon>
        <taxon>Bacillales</taxon>
        <taxon>Bacillaceae</taxon>
        <taxon>Mesobacillus</taxon>
    </lineage>
</organism>
<keyword evidence="2" id="KW-1185">Reference proteome</keyword>
<evidence type="ECO:0000313" key="1">
    <source>
        <dbReference type="EMBL" id="SEM22028.1"/>
    </source>
</evidence>
<protein>
    <submittedName>
        <fullName evidence="1">Uncharacterized protein</fullName>
    </submittedName>
</protein>
<reference evidence="2" key="1">
    <citation type="submission" date="2016-10" db="EMBL/GenBank/DDBJ databases">
        <authorList>
            <person name="Varghese N."/>
            <person name="Submissions S."/>
        </authorList>
    </citation>
    <scope>NUCLEOTIDE SEQUENCE [LARGE SCALE GENOMIC DNA]</scope>
    <source>
        <strain evidence="2">B48,IBRC-M 10115,DSM 25386,CECT 8001</strain>
    </source>
</reference>
<name>A0A1H7WM18_9BACI</name>